<reference evidence="7 8" key="1">
    <citation type="submission" date="2019-01" db="EMBL/GenBank/DDBJ databases">
        <title>Sinorhodobacter populi sp. nov. isolated from the symptomatic bark tissue of Populus euramericana canker.</title>
        <authorList>
            <person name="Xu G."/>
        </authorList>
    </citation>
    <scope>NUCLEOTIDE SEQUENCE [LARGE SCALE GENOMIC DNA]</scope>
    <source>
        <strain evidence="7 8">CGMCC 1.12963</strain>
    </source>
</reference>
<dbReference type="Gene3D" id="3.30.1330.60">
    <property type="entry name" value="OmpA-like domain"/>
    <property type="match status" value="1"/>
</dbReference>
<dbReference type="EMBL" id="SAVA01000003">
    <property type="protein sequence ID" value="RWR53418.1"/>
    <property type="molecule type" value="Genomic_DNA"/>
</dbReference>
<evidence type="ECO:0000256" key="5">
    <source>
        <dbReference type="SAM" id="MobiDB-lite"/>
    </source>
</evidence>
<evidence type="ECO:0000313" key="7">
    <source>
        <dbReference type="EMBL" id="RWR53418.1"/>
    </source>
</evidence>
<evidence type="ECO:0000313" key="8">
    <source>
        <dbReference type="Proteomes" id="UP000288071"/>
    </source>
</evidence>
<name>A0A3S4MIP0_9RHOB</name>
<dbReference type="InterPro" id="IPR050330">
    <property type="entry name" value="Bact_OuterMem_StrucFunc"/>
</dbReference>
<evidence type="ECO:0000256" key="3">
    <source>
        <dbReference type="ARBA" id="ARBA00023237"/>
    </source>
</evidence>
<gene>
    <name evidence="7" type="ORF">EOW66_06850</name>
</gene>
<dbReference type="PROSITE" id="PS51123">
    <property type="entry name" value="OMPA_2"/>
    <property type="match status" value="1"/>
</dbReference>
<dbReference type="GO" id="GO:0009279">
    <property type="term" value="C:cell outer membrane"/>
    <property type="evidence" value="ECO:0007669"/>
    <property type="project" value="UniProtKB-SubCell"/>
</dbReference>
<dbReference type="Gene3D" id="3.40.1520.20">
    <property type="match status" value="3"/>
</dbReference>
<feature type="compositionally biased region" description="Low complexity" evidence="5">
    <location>
        <begin position="690"/>
        <end position="743"/>
    </location>
</feature>
<dbReference type="PRINTS" id="PR01021">
    <property type="entry name" value="OMPADOMAIN"/>
</dbReference>
<evidence type="ECO:0000256" key="2">
    <source>
        <dbReference type="ARBA" id="ARBA00023136"/>
    </source>
</evidence>
<organism evidence="7 8">
    <name type="scientific">Paenirhodobacter huangdaonensis</name>
    <dbReference type="NCBI Taxonomy" id="2501515"/>
    <lineage>
        <taxon>Bacteria</taxon>
        <taxon>Pseudomonadati</taxon>
        <taxon>Pseudomonadota</taxon>
        <taxon>Alphaproteobacteria</taxon>
        <taxon>Rhodobacterales</taxon>
        <taxon>Rhodobacter group</taxon>
        <taxon>Paenirhodobacter</taxon>
    </lineage>
</organism>
<comment type="caution">
    <text evidence="7">The sequence shown here is derived from an EMBL/GenBank/DDBJ whole genome shotgun (WGS) entry which is preliminary data.</text>
</comment>
<feature type="domain" description="OmpA-like" evidence="6">
    <location>
        <begin position="486"/>
        <end position="603"/>
    </location>
</feature>
<protein>
    <submittedName>
        <fullName evidence="7">OmpA family protein</fullName>
    </submittedName>
</protein>
<evidence type="ECO:0000259" key="6">
    <source>
        <dbReference type="PROSITE" id="PS51123"/>
    </source>
</evidence>
<feature type="compositionally biased region" description="Low complexity" evidence="5">
    <location>
        <begin position="631"/>
        <end position="645"/>
    </location>
</feature>
<accession>A0A3S4MIP0</accession>
<proteinExistence type="predicted"/>
<evidence type="ECO:0000256" key="1">
    <source>
        <dbReference type="ARBA" id="ARBA00004442"/>
    </source>
</evidence>
<keyword evidence="2 4" id="KW-0472">Membrane</keyword>
<dbReference type="RefSeq" id="WP_128155680.1">
    <property type="nucleotide sequence ID" value="NZ_JBHSOM010000009.1"/>
</dbReference>
<feature type="region of interest" description="Disordered" evidence="5">
    <location>
        <begin position="631"/>
        <end position="783"/>
    </location>
</feature>
<keyword evidence="8" id="KW-1185">Reference proteome</keyword>
<dbReference type="Proteomes" id="UP000288071">
    <property type="component" value="Unassembled WGS sequence"/>
</dbReference>
<reference evidence="8" key="2">
    <citation type="submission" date="2019-01" db="EMBL/GenBank/DDBJ databases">
        <title>Sinorhodobacter populi sp. nov. isolated from the symptomatic bark tissue of Populus euramericana canker.</title>
        <authorList>
            <person name="Li Y."/>
        </authorList>
    </citation>
    <scope>NUCLEOTIDE SEQUENCE [LARGE SCALE GENOMIC DNA]</scope>
    <source>
        <strain evidence="8">CGMCC 1.12963</strain>
    </source>
</reference>
<sequence>MRLRTTLLTTAAVASALVLSAFVAGGSATIIEKRSRLAVRVALESAGISWVRTEADGLQVILLGTAPSEAARFRAITIAGTVVDSARIVDSTDVESTAAIAPPQFSLEMLRNDDGISLIGLVPAETDRKALIEGLQAALGDQGTVTDMLERADYPVPAGWQMALDFAVETLKTLPRAKISVDPGRVEVQAITDSPTEKARIETTLARRRPVELKLTSDISAPRPVITPFTLRFLIDTAGPRFDACSADTTRARDRILAAARAAGATGTLGCTVGMGTPSPQWADAVVMGINALKEIGAGTITFSDGDIALSANDGADPAVFDKVVGELESNLPEVFSLKAELQKKAEKGGNRPEFSALLGEDGKVELRGRVTNALGREAVESFARARFGAKSVYGATRIDGELPQGWPVRTLAALEALDSLAQGSVTVTPDLVTVTGVTGDAQASDTISRVLTRHLGQGARIALDVRYDRRLDPVLGLPDGPECVTRLNAVLAEQKISFEPGSAVIAAEGEKPIEALAKAMKDCQDFRMEIAGHTDSQGREEMNQKLSQDRALAVLHALRDRRVLTENLVAKGYGESQPIADNGTEEGREANRRIEFVLLDAKPVETEGAPLPATEAAPVTAPEEHAAQIAPDAAAAAPDTATEVPAEDMAPDFSPLDAPDFSGNEGPMEDATGEPLAGVGEEPPPAALPPAETAPALTPDPAKPAEATAPEAATGATPPAVPPAETAPAALAEPAAESTATPALPPDVAAAQDPTIEIPVAPAKDSPGTPKPRPKGLKTDQN</sequence>
<keyword evidence="3" id="KW-0998">Cell outer membrane</keyword>
<dbReference type="PANTHER" id="PTHR30329:SF21">
    <property type="entry name" value="LIPOPROTEIN YIAD-RELATED"/>
    <property type="match status" value="1"/>
</dbReference>
<evidence type="ECO:0000256" key="4">
    <source>
        <dbReference type="PROSITE-ProRule" id="PRU00473"/>
    </source>
</evidence>
<dbReference type="AlphaFoldDB" id="A0A3S4MIP0"/>
<dbReference type="SUPFAM" id="SSF103088">
    <property type="entry name" value="OmpA-like"/>
    <property type="match status" value="1"/>
</dbReference>
<dbReference type="InterPro" id="IPR006665">
    <property type="entry name" value="OmpA-like"/>
</dbReference>
<comment type="subcellular location">
    <subcellularLocation>
        <location evidence="1">Cell outer membrane</location>
    </subcellularLocation>
</comment>
<dbReference type="CDD" id="cd07185">
    <property type="entry name" value="OmpA_C-like"/>
    <property type="match status" value="1"/>
</dbReference>
<dbReference type="InterPro" id="IPR006664">
    <property type="entry name" value="OMP_bac"/>
</dbReference>
<dbReference type="Pfam" id="PF00691">
    <property type="entry name" value="OmpA"/>
    <property type="match status" value="1"/>
</dbReference>
<dbReference type="PANTHER" id="PTHR30329">
    <property type="entry name" value="STATOR ELEMENT OF FLAGELLAR MOTOR COMPLEX"/>
    <property type="match status" value="1"/>
</dbReference>
<dbReference type="InterPro" id="IPR036737">
    <property type="entry name" value="OmpA-like_sf"/>
</dbReference>